<evidence type="ECO:0000256" key="1">
    <source>
        <dbReference type="SAM" id="MobiDB-lite"/>
    </source>
</evidence>
<feature type="region of interest" description="Disordered" evidence="1">
    <location>
        <begin position="24"/>
        <end position="47"/>
    </location>
</feature>
<protein>
    <recommendedName>
        <fullName evidence="4">Retrotransposon gag domain-containing protein</fullName>
    </recommendedName>
</protein>
<dbReference type="Proteomes" id="UP000239757">
    <property type="component" value="Unassembled WGS sequence"/>
</dbReference>
<gene>
    <name evidence="2" type="ORF">GOBAR_AA26086</name>
</gene>
<reference evidence="2 3" key="1">
    <citation type="submission" date="2015-01" db="EMBL/GenBank/DDBJ databases">
        <title>Genome of allotetraploid Gossypium barbadense reveals genomic plasticity and fiber elongation in cotton evolution.</title>
        <authorList>
            <person name="Chen X."/>
            <person name="Liu X."/>
            <person name="Zhao B."/>
            <person name="Zheng H."/>
            <person name="Hu Y."/>
            <person name="Lu G."/>
            <person name="Yang C."/>
            <person name="Chen J."/>
            <person name="Shan C."/>
            <person name="Zhang L."/>
            <person name="Zhou Y."/>
            <person name="Wang L."/>
            <person name="Guo W."/>
            <person name="Bai Y."/>
            <person name="Ruan J."/>
            <person name="Shangguan X."/>
            <person name="Mao Y."/>
            <person name="Jiang J."/>
            <person name="Zhu Y."/>
            <person name="Lei J."/>
            <person name="Kang H."/>
            <person name="Chen S."/>
            <person name="He X."/>
            <person name="Wang R."/>
            <person name="Wang Y."/>
            <person name="Chen J."/>
            <person name="Wang L."/>
            <person name="Yu S."/>
            <person name="Wang B."/>
            <person name="Wei J."/>
            <person name="Song S."/>
            <person name="Lu X."/>
            <person name="Gao Z."/>
            <person name="Gu W."/>
            <person name="Deng X."/>
            <person name="Ma D."/>
            <person name="Wang S."/>
            <person name="Liang W."/>
            <person name="Fang L."/>
            <person name="Cai C."/>
            <person name="Zhu X."/>
            <person name="Zhou B."/>
            <person name="Zhang Y."/>
            <person name="Chen Z."/>
            <person name="Xu S."/>
            <person name="Zhu R."/>
            <person name="Wang S."/>
            <person name="Zhang T."/>
            <person name="Zhao G."/>
        </authorList>
    </citation>
    <scope>NUCLEOTIDE SEQUENCE [LARGE SCALE GENOMIC DNA]</scope>
    <source>
        <strain evidence="3">cv. Xinhai21</strain>
        <tissue evidence="2">Leaf</tissue>
    </source>
</reference>
<sequence length="224" mass="25541">MATRQQALEEQVAILSLSVQKITKGDSEKNNEKQGSSGGRQRNLDLQHGGCMVPQYSKMEFPTYDGVRDTLGWLKRYEFFFGNQRTNEEDKVSLTSFHLLGEAQLWFDQMEEDEANLDWGHFKECCHVRATDLKPRQQVNLFTVGLIEELRIDIEKQQPKNLRVAMNMALTLKRRRNVSSKLSSRAILNWPTSQNIGNNSIIPTIKSIAKVGGKQQNQQGTTAK</sequence>
<evidence type="ECO:0008006" key="4">
    <source>
        <dbReference type="Google" id="ProtNLM"/>
    </source>
</evidence>
<evidence type="ECO:0000313" key="2">
    <source>
        <dbReference type="EMBL" id="PPR94587.1"/>
    </source>
</evidence>
<dbReference type="AlphaFoldDB" id="A0A2P5WU26"/>
<organism evidence="2 3">
    <name type="scientific">Gossypium barbadense</name>
    <name type="common">Sea Island cotton</name>
    <name type="synonym">Hibiscus barbadensis</name>
    <dbReference type="NCBI Taxonomy" id="3634"/>
    <lineage>
        <taxon>Eukaryota</taxon>
        <taxon>Viridiplantae</taxon>
        <taxon>Streptophyta</taxon>
        <taxon>Embryophyta</taxon>
        <taxon>Tracheophyta</taxon>
        <taxon>Spermatophyta</taxon>
        <taxon>Magnoliopsida</taxon>
        <taxon>eudicotyledons</taxon>
        <taxon>Gunneridae</taxon>
        <taxon>Pentapetalae</taxon>
        <taxon>rosids</taxon>
        <taxon>malvids</taxon>
        <taxon>Malvales</taxon>
        <taxon>Malvaceae</taxon>
        <taxon>Malvoideae</taxon>
        <taxon>Gossypium</taxon>
    </lineage>
</organism>
<evidence type="ECO:0000313" key="3">
    <source>
        <dbReference type="Proteomes" id="UP000239757"/>
    </source>
</evidence>
<proteinExistence type="predicted"/>
<dbReference type="EMBL" id="KZ666482">
    <property type="protein sequence ID" value="PPR94587.1"/>
    <property type="molecule type" value="Genomic_DNA"/>
</dbReference>
<dbReference type="OrthoDB" id="1938922at2759"/>
<name>A0A2P5WU26_GOSBA</name>
<accession>A0A2P5WU26</accession>